<dbReference type="Proteomes" id="UP000291269">
    <property type="component" value="Unassembled WGS sequence"/>
</dbReference>
<name>A0A4Q2KAF3_9FIRM</name>
<proteinExistence type="predicted"/>
<dbReference type="AlphaFoldDB" id="A0A4Q2KAF3"/>
<evidence type="ECO:0008006" key="3">
    <source>
        <dbReference type="Google" id="ProtNLM"/>
    </source>
</evidence>
<protein>
    <recommendedName>
        <fullName evidence="3">Glycoside hydrolase family 42 N-terminal domain-containing protein</fullName>
    </recommendedName>
</protein>
<evidence type="ECO:0000313" key="2">
    <source>
        <dbReference type="Proteomes" id="UP000291269"/>
    </source>
</evidence>
<dbReference type="OrthoDB" id="2569184at2"/>
<gene>
    <name evidence="1" type="ORF">ESZ91_04150</name>
</gene>
<evidence type="ECO:0000313" key="1">
    <source>
        <dbReference type="EMBL" id="RXZ61594.1"/>
    </source>
</evidence>
<dbReference type="Gene3D" id="3.20.20.80">
    <property type="entry name" value="Glycosidases"/>
    <property type="match status" value="1"/>
</dbReference>
<reference evidence="1 2" key="1">
    <citation type="journal article" date="2019" name="Gut">
        <title>Antibiotics-induced monodominance of a novel gut bacterial order.</title>
        <authorList>
            <person name="Hildebrand F."/>
            <person name="Moitinho-Silva L."/>
            <person name="Blasche S."/>
            <person name="Jahn M.T."/>
            <person name="Gossmann T.I."/>
            <person name="Heuerta-Cepas J."/>
            <person name="Hercog R."/>
            <person name="Luetge M."/>
            <person name="Bahram M."/>
            <person name="Pryszlak A."/>
            <person name="Alves R.J."/>
            <person name="Waszak S.M."/>
            <person name="Zhu A."/>
            <person name="Ye L."/>
            <person name="Costea P.I."/>
            <person name="Aalvink S."/>
            <person name="Belzer C."/>
            <person name="Forslund S.K."/>
            <person name="Sunagawa S."/>
            <person name="Hentschel U."/>
            <person name="Merten C."/>
            <person name="Patil K.R."/>
            <person name="Benes V."/>
            <person name="Bork P."/>
        </authorList>
    </citation>
    <scope>NUCLEOTIDE SEQUENCE [LARGE SCALE GENOMIC DNA]</scope>
    <source>
        <strain evidence="1 2">HDS1380</strain>
    </source>
</reference>
<dbReference type="EMBL" id="SDOZ01000002">
    <property type="protein sequence ID" value="RXZ61594.1"/>
    <property type="molecule type" value="Genomic_DNA"/>
</dbReference>
<comment type="caution">
    <text evidence="1">The sequence shown here is derived from an EMBL/GenBank/DDBJ whole genome shotgun (WGS) entry which is preliminary data.</text>
</comment>
<keyword evidence="2" id="KW-1185">Reference proteome</keyword>
<sequence>MTPRESAEIIAPFRSHPSFRGYIAFDEPSRGDFSVLRKISRIHSDIFPRQNCFVNLLPTYGSEESFGDSYRGYVEEYVTILKNTCGEKWLSFDFYPLLDSSECGYLIAETWLENIEIVAETAKRNGVPFNAFIQAMPYSARLHNRIPSYADLSLQVYTYLAYGARGVTYFCYGTPPVDSEFSEEQEALIDRSGAPTELYAKVKKLNAEIFGFLPGLSEMQYDFTWILGEYKGFEKLSRVSPRARGIERVTADGACLCGVYEKEKVTGMILVNYGETTLESEKTVKIRLDAPRNVICMQAGVRSETYTAMLELRLNAGEGCFIQVN</sequence>
<dbReference type="RefSeq" id="WP_129224412.1">
    <property type="nucleotide sequence ID" value="NZ_SDOZ01000002.1"/>
</dbReference>
<organism evidence="1 2">
    <name type="scientific">Candidatus Borkfalkia ceftriaxoniphila</name>
    <dbReference type="NCBI Taxonomy" id="2508949"/>
    <lineage>
        <taxon>Bacteria</taxon>
        <taxon>Bacillati</taxon>
        <taxon>Bacillota</taxon>
        <taxon>Clostridia</taxon>
        <taxon>Christensenellales</taxon>
        <taxon>Christensenellaceae</taxon>
        <taxon>Candidatus Borkfalkia</taxon>
    </lineage>
</organism>
<accession>A0A4Q2KAF3</accession>